<dbReference type="Proteomes" id="UP001238088">
    <property type="component" value="Unassembled WGS sequence"/>
</dbReference>
<comment type="catalytic activity">
    <reaction evidence="1">
        <text>Endohydrolysis of (1-&gt;4)-alpha-D-glucosidic linkages in polysaccharides containing three or more (1-&gt;4)-alpha-linked D-glucose units.</text>
        <dbReference type="EC" id="3.2.1.1"/>
    </reaction>
</comment>
<dbReference type="PANTHER" id="PTHR10357">
    <property type="entry name" value="ALPHA-AMYLASE FAMILY MEMBER"/>
    <property type="match status" value="1"/>
</dbReference>
<evidence type="ECO:0000256" key="2">
    <source>
        <dbReference type="ARBA" id="ARBA00001913"/>
    </source>
</evidence>
<keyword evidence="7 14" id="KW-0378">Hydrolase</keyword>
<comment type="cofactor">
    <cofactor evidence="2">
        <name>Ca(2+)</name>
        <dbReference type="ChEBI" id="CHEBI:29108"/>
    </cofactor>
</comment>
<dbReference type="PIRSF" id="PIRSF001024">
    <property type="entry name" value="Alph-amyl_fung"/>
    <property type="match status" value="1"/>
</dbReference>
<keyword evidence="9" id="KW-0119">Carbohydrate metabolism</keyword>
<dbReference type="Pfam" id="PF22026">
    <property type="entry name" value="Alpha-amylase_C_2"/>
    <property type="match status" value="1"/>
</dbReference>
<evidence type="ECO:0000256" key="6">
    <source>
        <dbReference type="ARBA" id="ARBA00022729"/>
    </source>
</evidence>
<dbReference type="SMART" id="SM00642">
    <property type="entry name" value="Aamy"/>
    <property type="match status" value="1"/>
</dbReference>
<evidence type="ECO:0000256" key="4">
    <source>
        <dbReference type="ARBA" id="ARBA00012595"/>
    </source>
</evidence>
<evidence type="ECO:0000256" key="11">
    <source>
        <dbReference type="SAM" id="Phobius"/>
    </source>
</evidence>
<reference evidence="14 15" key="1">
    <citation type="submission" date="2023-07" db="EMBL/GenBank/DDBJ databases">
        <title>Genomic Encyclopedia of Type Strains, Phase IV (KMG-IV): sequencing the most valuable type-strain genomes for metagenomic binning, comparative biology and taxonomic classification.</title>
        <authorList>
            <person name="Goeker M."/>
        </authorList>
    </citation>
    <scope>NUCLEOTIDE SEQUENCE [LARGE SCALE GENOMIC DNA]</scope>
    <source>
        <strain evidence="14 15">DSM 23494</strain>
    </source>
</reference>
<dbReference type="InterPro" id="IPR013780">
    <property type="entry name" value="Glyco_hydro_b"/>
</dbReference>
<dbReference type="RefSeq" id="WP_307471820.1">
    <property type="nucleotide sequence ID" value="NZ_JAUSUB010000002.1"/>
</dbReference>
<feature type="transmembrane region" description="Helical" evidence="11">
    <location>
        <begin position="480"/>
        <end position="500"/>
    </location>
</feature>
<name>A0ABU0AC03_9BACI</name>
<evidence type="ECO:0000259" key="13">
    <source>
        <dbReference type="SMART" id="SM00642"/>
    </source>
</evidence>
<dbReference type="EMBL" id="JAUSUB010000002">
    <property type="protein sequence ID" value="MDQ0268782.1"/>
    <property type="molecule type" value="Genomic_DNA"/>
</dbReference>
<evidence type="ECO:0000256" key="7">
    <source>
        <dbReference type="ARBA" id="ARBA00022801"/>
    </source>
</evidence>
<evidence type="ECO:0000313" key="14">
    <source>
        <dbReference type="EMBL" id="MDQ0268782.1"/>
    </source>
</evidence>
<keyword evidence="6 12" id="KW-0732">Signal</keyword>
<keyword evidence="8" id="KW-0106">Calcium</keyword>
<protein>
    <recommendedName>
        <fullName evidence="4">alpha-amylase</fullName>
        <ecNumber evidence="4">3.2.1.1</ecNumber>
    </recommendedName>
</protein>
<dbReference type="PANTHER" id="PTHR10357:SF215">
    <property type="entry name" value="ALPHA-AMYLASE 1"/>
    <property type="match status" value="1"/>
</dbReference>
<feature type="domain" description="Glycosyl hydrolase family 13 catalytic" evidence="13">
    <location>
        <begin position="38"/>
        <end position="383"/>
    </location>
</feature>
<dbReference type="Gene3D" id="2.60.40.1180">
    <property type="entry name" value="Golgi alpha-mannosidase II"/>
    <property type="match status" value="1"/>
</dbReference>
<keyword evidence="11" id="KW-1133">Transmembrane helix</keyword>
<comment type="similarity">
    <text evidence="3">Belongs to the glycosyl hydrolase 13 family.</text>
</comment>
<sequence length="510" mass="58676">MKKTIISLIMIPLLLFAALPASAVEKEEKKWQDESIYYLIVDRFSNRDNSNDYEVDVKDPEAYHGGDFKGVIDRLDHISDLGFTTIALSPIFKNENKGYHGYWVEDFYETEEHLGSIEEFQELVKEAHERGIKVMLDFPINYVGREHPWVSDSEKAEWFEEQDELEKMEKVDKDWAEGLPKLNHDNPEVNQYLIDAAKWWIEETDIDAYRLDGVQLASESFLTDFVSEVKKTKNDFYFLGEVLSNDPQSITSYESTGIDGFADYPSAETRRAAFVEPDLPMTALLDQLETNMNTYENPYQLGTFLDNQDMVRFTRDPVSINQHPGPRWRTALAYLFTAPGIPIVYYGSEIALDGGETPDNRKQMDFRTDKELIEYIGKLSEVRNRLPSITRGSMEVLVEENGFTIYKREYKDETSVVVINNTTGTKDAILTAEQLDSNKELRGLLAGDLVRSNEDDEYHIVLNREESEVYVLTDKAGFNLTYGFTLLGVLFAFFLFLFFAKKRGGKNQPE</sequence>
<keyword evidence="10 14" id="KW-0326">Glycosidase</keyword>
<keyword evidence="5" id="KW-0479">Metal-binding</keyword>
<keyword evidence="15" id="KW-1185">Reference proteome</keyword>
<dbReference type="InterPro" id="IPR054174">
    <property type="entry name" value="Alpha-amylase-like_C"/>
</dbReference>
<dbReference type="Pfam" id="PF00128">
    <property type="entry name" value="Alpha-amylase"/>
    <property type="match status" value="1"/>
</dbReference>
<dbReference type="InterPro" id="IPR017853">
    <property type="entry name" value="GH"/>
</dbReference>
<evidence type="ECO:0000256" key="3">
    <source>
        <dbReference type="ARBA" id="ARBA00008061"/>
    </source>
</evidence>
<dbReference type="EC" id="3.2.1.1" evidence="4"/>
<dbReference type="GO" id="GO:0004556">
    <property type="term" value="F:alpha-amylase activity"/>
    <property type="evidence" value="ECO:0007669"/>
    <property type="project" value="UniProtKB-EC"/>
</dbReference>
<evidence type="ECO:0000256" key="9">
    <source>
        <dbReference type="ARBA" id="ARBA00023277"/>
    </source>
</evidence>
<dbReference type="InterPro" id="IPR006047">
    <property type="entry name" value="GH13_cat_dom"/>
</dbReference>
<gene>
    <name evidence="14" type="ORF">J2S17_000651</name>
</gene>
<organism evidence="14 15">
    <name type="scientific">Cytobacillus purgationiresistens</name>
    <dbReference type="NCBI Taxonomy" id="863449"/>
    <lineage>
        <taxon>Bacteria</taxon>
        <taxon>Bacillati</taxon>
        <taxon>Bacillota</taxon>
        <taxon>Bacilli</taxon>
        <taxon>Bacillales</taxon>
        <taxon>Bacillaceae</taxon>
        <taxon>Cytobacillus</taxon>
    </lineage>
</organism>
<dbReference type="SUPFAM" id="SSF51011">
    <property type="entry name" value="Glycosyl hydrolase domain"/>
    <property type="match status" value="1"/>
</dbReference>
<comment type="caution">
    <text evidence="14">The sequence shown here is derived from an EMBL/GenBank/DDBJ whole genome shotgun (WGS) entry which is preliminary data.</text>
</comment>
<dbReference type="SUPFAM" id="SSF51445">
    <property type="entry name" value="(Trans)glycosidases"/>
    <property type="match status" value="1"/>
</dbReference>
<feature type="signal peptide" evidence="12">
    <location>
        <begin position="1"/>
        <end position="23"/>
    </location>
</feature>
<keyword evidence="11" id="KW-0812">Transmembrane</keyword>
<evidence type="ECO:0000256" key="12">
    <source>
        <dbReference type="SAM" id="SignalP"/>
    </source>
</evidence>
<evidence type="ECO:0000256" key="10">
    <source>
        <dbReference type="ARBA" id="ARBA00023295"/>
    </source>
</evidence>
<accession>A0ABU0AC03</accession>
<evidence type="ECO:0000256" key="8">
    <source>
        <dbReference type="ARBA" id="ARBA00022837"/>
    </source>
</evidence>
<keyword evidence="11" id="KW-0472">Membrane</keyword>
<evidence type="ECO:0000313" key="15">
    <source>
        <dbReference type="Proteomes" id="UP001238088"/>
    </source>
</evidence>
<dbReference type="InterPro" id="IPR013777">
    <property type="entry name" value="A-amylase-like"/>
</dbReference>
<feature type="chain" id="PRO_5045370494" description="alpha-amylase" evidence="12">
    <location>
        <begin position="24"/>
        <end position="510"/>
    </location>
</feature>
<evidence type="ECO:0000256" key="1">
    <source>
        <dbReference type="ARBA" id="ARBA00000548"/>
    </source>
</evidence>
<dbReference type="Gene3D" id="3.20.20.80">
    <property type="entry name" value="Glycosidases"/>
    <property type="match status" value="1"/>
</dbReference>
<evidence type="ECO:0000256" key="5">
    <source>
        <dbReference type="ARBA" id="ARBA00022723"/>
    </source>
</evidence>
<proteinExistence type="inferred from homology"/>